<dbReference type="Gene3D" id="2.60.120.10">
    <property type="entry name" value="Jelly Rolls"/>
    <property type="match status" value="2"/>
</dbReference>
<dbReference type="Pfam" id="PF05726">
    <property type="entry name" value="Pirin_C"/>
    <property type="match status" value="1"/>
</dbReference>
<dbReference type="InterPro" id="IPR012093">
    <property type="entry name" value="Pirin"/>
</dbReference>
<feature type="domain" description="Pirin C-terminal" evidence="1">
    <location>
        <begin position="10"/>
        <end position="110"/>
    </location>
</feature>
<dbReference type="EMBL" id="VSSQ01146185">
    <property type="protein sequence ID" value="MPN64795.1"/>
    <property type="molecule type" value="Genomic_DNA"/>
</dbReference>
<name>A0A645JMB7_9ZZZZ</name>
<dbReference type="PANTHER" id="PTHR13903:SF8">
    <property type="entry name" value="PIRIN"/>
    <property type="match status" value="1"/>
</dbReference>
<evidence type="ECO:0000313" key="2">
    <source>
        <dbReference type="EMBL" id="MPN64795.1"/>
    </source>
</evidence>
<comment type="caution">
    <text evidence="2">The sequence shown here is derived from an EMBL/GenBank/DDBJ whole genome shotgun (WGS) entry which is preliminary data.</text>
</comment>
<dbReference type="SUPFAM" id="SSF51182">
    <property type="entry name" value="RmlC-like cupins"/>
    <property type="match status" value="1"/>
</dbReference>
<dbReference type="CDD" id="cd02247">
    <property type="entry name" value="cupin_pirin_C"/>
    <property type="match status" value="1"/>
</dbReference>
<proteinExistence type="predicted"/>
<organism evidence="2">
    <name type="scientific">bioreactor metagenome</name>
    <dbReference type="NCBI Taxonomy" id="1076179"/>
    <lineage>
        <taxon>unclassified sequences</taxon>
        <taxon>metagenomes</taxon>
        <taxon>ecological metagenomes</taxon>
    </lineage>
</organism>
<dbReference type="AlphaFoldDB" id="A0A645JMB7"/>
<dbReference type="PANTHER" id="PTHR13903">
    <property type="entry name" value="PIRIN-RELATED"/>
    <property type="match status" value="1"/>
</dbReference>
<reference evidence="2" key="1">
    <citation type="submission" date="2019-08" db="EMBL/GenBank/DDBJ databases">
        <authorList>
            <person name="Kucharzyk K."/>
            <person name="Murdoch R.W."/>
            <person name="Higgins S."/>
            <person name="Loffler F."/>
        </authorList>
    </citation>
    <scope>NUCLEOTIDE SEQUENCE</scope>
</reference>
<protein>
    <recommendedName>
        <fullName evidence="1">Pirin C-terminal domain-containing protein</fullName>
    </recommendedName>
</protein>
<sequence>MPRHIPASIFDISLPRGESLTLPTKPEENVFVFLIEGDAIVNATLISEKTAVLFGGGDSVSFSAAPERDLRIIFFSGKALHEPIAWGGPIVMNTREELDFAFDELRRGTFIKAK</sequence>
<dbReference type="InterPro" id="IPR014710">
    <property type="entry name" value="RmlC-like_jellyroll"/>
</dbReference>
<dbReference type="InterPro" id="IPR008778">
    <property type="entry name" value="Pirin_C_dom"/>
</dbReference>
<dbReference type="InterPro" id="IPR011051">
    <property type="entry name" value="RmlC_Cupin_sf"/>
</dbReference>
<accession>A0A645JMB7</accession>
<evidence type="ECO:0000259" key="1">
    <source>
        <dbReference type="Pfam" id="PF05726"/>
    </source>
</evidence>
<gene>
    <name evidence="2" type="ORF">SDC9_212572</name>
</gene>